<protein>
    <recommendedName>
        <fullName evidence="1">DUF6916 domain-containing protein</fullName>
    </recommendedName>
</protein>
<evidence type="ECO:0000259" key="1">
    <source>
        <dbReference type="Pfam" id="PF21880"/>
    </source>
</evidence>
<proteinExistence type="predicted"/>
<accession>A0A3S0JEB5</accession>
<dbReference type="InterPro" id="IPR054209">
    <property type="entry name" value="DUF6916"/>
</dbReference>
<dbReference type="Pfam" id="PF21880">
    <property type="entry name" value="DUF6916"/>
    <property type="match status" value="1"/>
</dbReference>
<keyword evidence="3" id="KW-1185">Reference proteome</keyword>
<sequence>MTLERFQPLIGQDFTLNYPDYHEILTLVEAESLKYPAPAGFPPGFILIFNGENPTTMLGQAIYTLENAALGRIEMFLSCIGPRPEGGFRYQAVFN</sequence>
<gene>
    <name evidence="2" type="ORF">EJ903_24175</name>
</gene>
<evidence type="ECO:0000313" key="3">
    <source>
        <dbReference type="Proteomes" id="UP000277007"/>
    </source>
</evidence>
<dbReference type="RefSeq" id="WP_126620319.1">
    <property type="nucleotide sequence ID" value="NZ_JBHUCY010000076.1"/>
</dbReference>
<feature type="domain" description="DUF6916" evidence="1">
    <location>
        <begin position="1"/>
        <end position="94"/>
    </location>
</feature>
<dbReference type="OrthoDB" id="8480790at2"/>
<dbReference type="AlphaFoldDB" id="A0A3S0JEB5"/>
<name>A0A3S0JEB5_9PROT</name>
<evidence type="ECO:0000313" key="2">
    <source>
        <dbReference type="EMBL" id="RTR14184.1"/>
    </source>
</evidence>
<dbReference type="EMBL" id="RXMA01000041">
    <property type="protein sequence ID" value="RTR14184.1"/>
    <property type="molecule type" value="Genomic_DNA"/>
</dbReference>
<reference evidence="2 3" key="1">
    <citation type="submission" date="2018-12" db="EMBL/GenBank/DDBJ databases">
        <authorList>
            <person name="Yang Y."/>
        </authorList>
    </citation>
    <scope>NUCLEOTIDE SEQUENCE [LARGE SCALE GENOMIC DNA]</scope>
    <source>
        <strain evidence="2 3">L-25-5w-1</strain>
    </source>
</reference>
<comment type="caution">
    <text evidence="2">The sequence shown here is derived from an EMBL/GenBank/DDBJ whole genome shotgun (WGS) entry which is preliminary data.</text>
</comment>
<dbReference type="Proteomes" id="UP000277007">
    <property type="component" value="Unassembled WGS sequence"/>
</dbReference>
<organism evidence="2 3">
    <name type="scientific">Azospirillum griseum</name>
    <dbReference type="NCBI Taxonomy" id="2496639"/>
    <lineage>
        <taxon>Bacteria</taxon>
        <taxon>Pseudomonadati</taxon>
        <taxon>Pseudomonadota</taxon>
        <taxon>Alphaproteobacteria</taxon>
        <taxon>Rhodospirillales</taxon>
        <taxon>Azospirillaceae</taxon>
        <taxon>Azospirillum</taxon>
    </lineage>
</organism>